<proteinExistence type="predicted"/>
<protein>
    <submittedName>
        <fullName evidence="1">Uncharacterized protein</fullName>
    </submittedName>
</protein>
<accession>X0V9H2</accession>
<dbReference type="EMBL" id="BARS01021816">
    <property type="protein sequence ID" value="GAG07967.1"/>
    <property type="molecule type" value="Genomic_DNA"/>
</dbReference>
<organism evidence="1">
    <name type="scientific">marine sediment metagenome</name>
    <dbReference type="NCBI Taxonomy" id="412755"/>
    <lineage>
        <taxon>unclassified sequences</taxon>
        <taxon>metagenomes</taxon>
        <taxon>ecological metagenomes</taxon>
    </lineage>
</organism>
<comment type="caution">
    <text evidence="1">The sequence shown here is derived from an EMBL/GenBank/DDBJ whole genome shotgun (WGS) entry which is preliminary data.</text>
</comment>
<feature type="non-terminal residue" evidence="1">
    <location>
        <position position="1"/>
    </location>
</feature>
<dbReference type="AlphaFoldDB" id="X0V9H2"/>
<gene>
    <name evidence="1" type="ORF">S01H1_34976</name>
</gene>
<reference evidence="1" key="1">
    <citation type="journal article" date="2014" name="Front. Microbiol.">
        <title>High frequency of phylogenetically diverse reductive dehalogenase-homologous genes in deep subseafloor sedimentary metagenomes.</title>
        <authorList>
            <person name="Kawai M."/>
            <person name="Futagami T."/>
            <person name="Toyoda A."/>
            <person name="Takaki Y."/>
            <person name="Nishi S."/>
            <person name="Hori S."/>
            <person name="Arai W."/>
            <person name="Tsubouchi T."/>
            <person name="Morono Y."/>
            <person name="Uchiyama I."/>
            <person name="Ito T."/>
            <person name="Fujiyama A."/>
            <person name="Inagaki F."/>
            <person name="Takami H."/>
        </authorList>
    </citation>
    <scope>NUCLEOTIDE SEQUENCE</scope>
    <source>
        <strain evidence="1">Expedition CK06-06</strain>
    </source>
</reference>
<name>X0V9H2_9ZZZZ</name>
<sequence length="104" mass="11393">KIGRLVHAHAQLQIDSVSSPVGYARVLLPFTVKTQVEKEALSIGPVLSANVNYAAAGHQTVRAESNAEFCKIYTTPVDNSTWIIEEGDIFSVSDYFSFTLTFIT</sequence>
<evidence type="ECO:0000313" key="1">
    <source>
        <dbReference type="EMBL" id="GAG07967.1"/>
    </source>
</evidence>